<name>A0A915B6U5_PARUN</name>
<dbReference type="InterPro" id="IPR050271">
    <property type="entry name" value="UDP-glycosyltransferase"/>
</dbReference>
<reference evidence="9" key="1">
    <citation type="submission" date="2022-11" db="UniProtKB">
        <authorList>
            <consortium name="WormBaseParasite"/>
        </authorList>
    </citation>
    <scope>IDENTIFICATION</scope>
</reference>
<dbReference type="Proteomes" id="UP000887569">
    <property type="component" value="Unplaced"/>
</dbReference>
<evidence type="ECO:0000256" key="2">
    <source>
        <dbReference type="ARBA" id="ARBA00012544"/>
    </source>
</evidence>
<evidence type="ECO:0000256" key="6">
    <source>
        <dbReference type="SAM" id="Phobius"/>
    </source>
</evidence>
<dbReference type="PANTHER" id="PTHR48043:SF23">
    <property type="entry name" value="UDP-GLUCURONOSYLTRANSFERASE"/>
    <property type="match status" value="1"/>
</dbReference>
<dbReference type="CDD" id="cd03784">
    <property type="entry name" value="GT1_Gtf-like"/>
    <property type="match status" value="1"/>
</dbReference>
<dbReference type="AlphaFoldDB" id="A0A915B6U5"/>
<dbReference type="GO" id="GO:0015020">
    <property type="term" value="F:glucuronosyltransferase activity"/>
    <property type="evidence" value="ECO:0007669"/>
    <property type="project" value="UniProtKB-EC"/>
</dbReference>
<evidence type="ECO:0000313" key="8">
    <source>
        <dbReference type="Proteomes" id="UP000887569"/>
    </source>
</evidence>
<dbReference type="EC" id="2.4.1.17" evidence="2"/>
<dbReference type="Gene3D" id="3.40.50.2000">
    <property type="entry name" value="Glycogen Phosphorylase B"/>
    <property type="match status" value="1"/>
</dbReference>
<dbReference type="SUPFAM" id="SSF53756">
    <property type="entry name" value="UDP-Glycosyltransferase/glycogen phosphorylase"/>
    <property type="match status" value="1"/>
</dbReference>
<dbReference type="FunFam" id="3.40.50.2000:FF:000021">
    <property type="entry name" value="UDP-glucuronosyltransferase"/>
    <property type="match status" value="1"/>
</dbReference>
<organism evidence="8 9">
    <name type="scientific">Parascaris univalens</name>
    <name type="common">Nematode worm</name>
    <dbReference type="NCBI Taxonomy" id="6257"/>
    <lineage>
        <taxon>Eukaryota</taxon>
        <taxon>Metazoa</taxon>
        <taxon>Ecdysozoa</taxon>
        <taxon>Nematoda</taxon>
        <taxon>Chromadorea</taxon>
        <taxon>Rhabditida</taxon>
        <taxon>Spirurina</taxon>
        <taxon>Ascaridomorpha</taxon>
        <taxon>Ascaridoidea</taxon>
        <taxon>Ascarididae</taxon>
        <taxon>Parascaris</taxon>
    </lineage>
</organism>
<evidence type="ECO:0000256" key="5">
    <source>
        <dbReference type="ARBA" id="ARBA00047475"/>
    </source>
</evidence>
<keyword evidence="3" id="KW-0328">Glycosyltransferase</keyword>
<evidence type="ECO:0000256" key="3">
    <source>
        <dbReference type="ARBA" id="ARBA00022676"/>
    </source>
</evidence>
<feature type="chain" id="PRO_5037757289" description="glucuronosyltransferase" evidence="7">
    <location>
        <begin position="17"/>
        <end position="518"/>
    </location>
</feature>
<proteinExistence type="inferred from homology"/>
<evidence type="ECO:0000256" key="4">
    <source>
        <dbReference type="ARBA" id="ARBA00022679"/>
    </source>
</evidence>
<dbReference type="PANTHER" id="PTHR48043">
    <property type="entry name" value="EG:EG0003.4 PROTEIN-RELATED"/>
    <property type="match status" value="1"/>
</dbReference>
<comment type="catalytic activity">
    <reaction evidence="5">
        <text>glucuronate acceptor + UDP-alpha-D-glucuronate = acceptor beta-D-glucuronoside + UDP + H(+)</text>
        <dbReference type="Rhea" id="RHEA:21032"/>
        <dbReference type="ChEBI" id="CHEBI:15378"/>
        <dbReference type="ChEBI" id="CHEBI:58052"/>
        <dbReference type="ChEBI" id="CHEBI:58223"/>
        <dbReference type="ChEBI" id="CHEBI:132367"/>
        <dbReference type="ChEBI" id="CHEBI:132368"/>
        <dbReference type="EC" id="2.4.1.17"/>
    </reaction>
</comment>
<keyword evidence="6" id="KW-1133">Transmembrane helix</keyword>
<keyword evidence="6" id="KW-0812">Transmembrane</keyword>
<evidence type="ECO:0000256" key="1">
    <source>
        <dbReference type="ARBA" id="ARBA00009995"/>
    </source>
</evidence>
<comment type="similarity">
    <text evidence="1">Belongs to the UDP-glycosyltransferase family.</text>
</comment>
<evidence type="ECO:0000256" key="7">
    <source>
        <dbReference type="SAM" id="SignalP"/>
    </source>
</evidence>
<protein>
    <recommendedName>
        <fullName evidence="2">glucuronosyltransferase</fullName>
        <ecNumber evidence="2">2.4.1.17</ecNumber>
    </recommendedName>
</protein>
<feature type="transmembrane region" description="Helical" evidence="6">
    <location>
        <begin position="479"/>
        <end position="507"/>
    </location>
</feature>
<dbReference type="InterPro" id="IPR002213">
    <property type="entry name" value="UDP_glucos_trans"/>
</dbReference>
<dbReference type="WBParaSite" id="PgR029_g013_t01">
    <property type="protein sequence ID" value="PgR029_g013_t01"/>
    <property type="gene ID" value="PgR029_g013"/>
</dbReference>
<keyword evidence="6" id="KW-0472">Membrane</keyword>
<sequence length="518" mass="58345">MRTILLAFALISISSSYKILIYSAQTARSHVTFMGHIADTLVDAGHDVVVFLPALNDEVNITGVKKCRTILKARDFDMPYKVDAILADFWRKSAASMKEILSIARVYQRSMSLLCESHLKDKETIKKLSNEKFDLGIAELFNLCSYALFKASNISSHVSASPTNLAEWMTDPFGVDSNPSYVPALVSEHSDRMSYLERAKNLAAMTASRYGLKYLSKSVLDPIFRKEFGEQFELEEEIARSSFLFVNSEDFTEFPRPLNHKIIFIGGIGAQKAKPLEGELKNLMDAAVNGAVLVSFGSLANSSLMPVELKTAFIETFKAFPKVTFIWKYEVDDDVGSGVKNLVKVKWMPQNDLLAHPNLRAFISHGGMNSVTESTHAGVPIVCIPLFGDQMRNAKMIERRNVAYVIDKNNLTKNSLSYALNAVLFDPSYRNSARRLARMIHKKPSSAKERLIKYVEFAAEFGPVENLDPASRKLNVFQYYLIDVILPVLIMILLILYVVLRLCFYLIMAVLKRKQKQE</sequence>
<keyword evidence="4" id="KW-0808">Transferase</keyword>
<keyword evidence="7" id="KW-0732">Signal</keyword>
<keyword evidence="8" id="KW-1185">Reference proteome</keyword>
<accession>A0A915B6U5</accession>
<evidence type="ECO:0000313" key="9">
    <source>
        <dbReference type="WBParaSite" id="PgR029_g013_t01"/>
    </source>
</evidence>
<feature type="signal peptide" evidence="7">
    <location>
        <begin position="1"/>
        <end position="16"/>
    </location>
</feature>
<dbReference type="Pfam" id="PF00201">
    <property type="entry name" value="UDPGT"/>
    <property type="match status" value="1"/>
</dbReference>